<reference evidence="3" key="1">
    <citation type="submission" date="2012-04" db="EMBL/GenBank/DDBJ databases">
        <title>Finished genome of Dactylococcopsis salina PCC 8305.</title>
        <authorList>
            <consortium name="US DOE Joint Genome Institute"/>
            <person name="Gugger M."/>
            <person name="Coursin T."/>
            <person name="Rippka R."/>
            <person name="Tandeau De Marsac N."/>
            <person name="Huntemann M."/>
            <person name="Wei C.-L."/>
            <person name="Han J."/>
            <person name="Detter J.C."/>
            <person name="Han C."/>
            <person name="Tapia R."/>
            <person name="Daligault H."/>
            <person name="Chen A."/>
            <person name="Krypides N."/>
            <person name="Mavromatis K."/>
            <person name="Markowitz V."/>
            <person name="Szeto E."/>
            <person name="Ivanova N."/>
            <person name="Ovchinnikova G."/>
            <person name="Pagani I."/>
            <person name="Pati A."/>
            <person name="Goodwin L."/>
            <person name="Peters L."/>
            <person name="Pitluck S."/>
            <person name="Woyke T."/>
            <person name="Kerfeld C."/>
        </authorList>
    </citation>
    <scope>NUCLEOTIDE SEQUENCE [LARGE SCALE GENOMIC DNA]</scope>
    <source>
        <strain evidence="3">PCC 8305</strain>
    </source>
</reference>
<dbReference type="Pfam" id="PF07510">
    <property type="entry name" value="GmrSD_C"/>
    <property type="match status" value="1"/>
</dbReference>
<name>K9YVN4_DACS8</name>
<dbReference type="RefSeq" id="WP_015229977.1">
    <property type="nucleotide sequence ID" value="NC_019780.1"/>
</dbReference>
<evidence type="ECO:0000259" key="2">
    <source>
        <dbReference type="Pfam" id="PF07510"/>
    </source>
</evidence>
<feature type="domain" description="GmrSD restriction endonucleases N-terminal" evidence="1">
    <location>
        <begin position="10"/>
        <end position="218"/>
    </location>
</feature>
<dbReference type="PANTHER" id="PTHR35149:SF2">
    <property type="entry name" value="DUF262 DOMAIN-CONTAINING PROTEIN"/>
    <property type="match status" value="1"/>
</dbReference>
<dbReference type="eggNOG" id="COG1479">
    <property type="taxonomic scope" value="Bacteria"/>
</dbReference>
<dbReference type="STRING" id="13035.Dacsa_2378"/>
<feature type="domain" description="GmrSD restriction endonucleases C-terminal" evidence="2">
    <location>
        <begin position="409"/>
        <end position="541"/>
    </location>
</feature>
<dbReference type="Proteomes" id="UP000010482">
    <property type="component" value="Chromosome"/>
</dbReference>
<dbReference type="EMBL" id="CP003944">
    <property type="protein sequence ID" value="AFZ50986.1"/>
    <property type="molecule type" value="Genomic_DNA"/>
</dbReference>
<organism evidence="3 4">
    <name type="scientific">Dactylococcopsis salina (strain PCC 8305)</name>
    <name type="common">Myxobactron salinum</name>
    <dbReference type="NCBI Taxonomy" id="13035"/>
    <lineage>
        <taxon>Bacteria</taxon>
        <taxon>Bacillati</taxon>
        <taxon>Cyanobacteriota</taxon>
        <taxon>Cyanophyceae</taxon>
        <taxon>Nodosilineales</taxon>
        <taxon>Cymatolegaceae</taxon>
        <taxon>Dactylococcopsis</taxon>
    </lineage>
</organism>
<keyword evidence="4" id="KW-1185">Reference proteome</keyword>
<dbReference type="Pfam" id="PF03235">
    <property type="entry name" value="GmrSD_N"/>
    <property type="match status" value="1"/>
</dbReference>
<dbReference type="InterPro" id="IPR004919">
    <property type="entry name" value="GmrSD_N"/>
</dbReference>
<protein>
    <recommendedName>
        <fullName evidence="5">DUF262 domain-containing protein</fullName>
    </recommendedName>
</protein>
<dbReference type="KEGG" id="dsl:Dacsa_2378"/>
<dbReference type="AlphaFoldDB" id="K9YVN4"/>
<dbReference type="PANTHER" id="PTHR35149">
    <property type="entry name" value="SLL5132 PROTEIN"/>
    <property type="match status" value="1"/>
</dbReference>
<gene>
    <name evidence="3" type="ORF">Dacsa_2378</name>
</gene>
<dbReference type="InterPro" id="IPR011089">
    <property type="entry name" value="GmrSD_C"/>
</dbReference>
<evidence type="ECO:0008006" key="5">
    <source>
        <dbReference type="Google" id="ProtNLM"/>
    </source>
</evidence>
<accession>K9YVN4</accession>
<evidence type="ECO:0000259" key="1">
    <source>
        <dbReference type="Pfam" id="PF03235"/>
    </source>
</evidence>
<dbReference type="PATRIC" id="fig|13035.3.peg.2702"/>
<evidence type="ECO:0000313" key="3">
    <source>
        <dbReference type="EMBL" id="AFZ50986.1"/>
    </source>
</evidence>
<dbReference type="OrthoDB" id="9798761at2"/>
<sequence length="679" mass="80270">MNVIHLPIYQFLEGSGKSFVIPVYQRDYAWTKINCQKLWDDIVDLSYQGRNDHFLGTLVTIGSGFQEYTIIDGQQRLTTISIMLIALHNYLKQQDQLPQQEQFLSEQVLEFLINKYAPEKHQRIRLKPNQQDQTSFASLFEDDRSFDGQSNIINNYKFFYDKISSGQLSPSQFFQSFQKLKIVLIDLVREQDDPQLIFESLNSTGVDLTAGDLIRNYILMDLPPIEQDQMYKNYWLKIENLVGNLAEFVRNYLIYQEKVSVKRDDVYTVFKKFAVKQFNNDKETIVKDLLYFAEIYSWLVQIRSHNNTGINHRLLRLNKIEFTVCHPYLFDVFNDLKQGFLTEDAVTEILAIIESYAFRKIIVDNSTQGLNKMFITFSKEIKKETSWKSSYLEILKFKILEKTASQRFPNNQEFETALIYKEIYRTQSKNKNFLLESLENHNSSYKVNLEELTIEHIMPQKLTKDWKEVLGNNWQEIHKKYLHTLGNLSLTAKNQQLSNQSWEDKQAIDYQESKLKLNFKLDRATQWKEEEIVKRGKRLAQEALQIWSYPETKYEKNQPDEQLFDLSSEDSFSGSKPAYLYIENEDAIKLKTWKDLLVYVCRYLYDFSPTQFKHLQNSPEFRWNFDPKKPLRRATEFAENKYVEGNISANGTITFLGKLCERMNYPPEKISFSVKNNKS</sequence>
<evidence type="ECO:0000313" key="4">
    <source>
        <dbReference type="Proteomes" id="UP000010482"/>
    </source>
</evidence>
<dbReference type="HOGENOM" id="CLU_011736_2_0_3"/>
<proteinExistence type="predicted"/>